<dbReference type="AlphaFoldDB" id="A0AAE4BKL8"/>
<reference evidence="4" key="1">
    <citation type="submission" date="2023-07" db="EMBL/GenBank/DDBJ databases">
        <title>Sorghum-associated microbial communities from plants grown in Nebraska, USA.</title>
        <authorList>
            <person name="Schachtman D."/>
        </authorList>
    </citation>
    <scope>NUCLEOTIDE SEQUENCE</scope>
    <source>
        <strain evidence="4">BE330</strain>
    </source>
</reference>
<feature type="signal peptide" evidence="2">
    <location>
        <begin position="1"/>
        <end position="24"/>
    </location>
</feature>
<evidence type="ECO:0000313" key="5">
    <source>
        <dbReference type="Proteomes" id="UP001185331"/>
    </source>
</evidence>
<dbReference type="RefSeq" id="WP_309852339.1">
    <property type="nucleotide sequence ID" value="NZ_JAVDQJ010000003.1"/>
</dbReference>
<dbReference type="SUPFAM" id="SSF51445">
    <property type="entry name" value="(Trans)glycosidases"/>
    <property type="match status" value="1"/>
</dbReference>
<sequence>MKAAPLSAALTVAVLLAACGRSPAAPTQSTPGRAPAAIEAEQGQLDTEQLQGQTAIDPRTGSGTVISDASASGGQAVKLSATGSAVRFPMPSGTSGSYAVTIRARGVTAGGVAPTVALRVNGTEKARVSLTGSSYASVSLGTQTLQAGDTVRVVMLNGNSTGTRAAIIDYLDIQSAAAAPAPAPTEPTPAPAPAPAPTPTPTPTPTTGIKLPPTGLMSWDWQIGASSDSAISVPAGAKLIDLDGFNTSAAKVAELKSKGYYTVCYINAGSWESYRPDASKYPDYLKIQQDPDWAGEYFLDVTDVFKSGSALAPILQARFKMCKDKGFDALEPDNLQNDENVSGGRVTTQQQIDFNGWVADQAHAAGLAVFQKNGPDKILLKDRTGKMMVEKFDGILNEECQQYSECGPLAEYTKRGKLALNVEYSTALNCATYTSLGVSAMKRDLGLVSPGMSGYLRQSCN</sequence>
<feature type="domain" description="Glycoside-hydrolase family GH114 TIM-barrel" evidence="3">
    <location>
        <begin position="218"/>
        <end position="448"/>
    </location>
</feature>
<keyword evidence="2" id="KW-0732">Signal</keyword>
<name>A0AAE4BKL8_9DEIO</name>
<comment type="caution">
    <text evidence="4">The sequence shown here is derived from an EMBL/GenBank/DDBJ whole genome shotgun (WGS) entry which is preliminary data.</text>
</comment>
<protein>
    <recommendedName>
        <fullName evidence="3">Glycoside-hydrolase family GH114 TIM-barrel domain-containing protein</fullName>
    </recommendedName>
</protein>
<dbReference type="InterPro" id="IPR004352">
    <property type="entry name" value="GH114_TIM-barrel"/>
</dbReference>
<dbReference type="PANTHER" id="PTHR35273">
    <property type="entry name" value="ALPHA-1,4 POLYGALACTOSAMINIDASE, PUTATIVE (AFU_ORTHOLOGUE AFUA_3G07890)-RELATED"/>
    <property type="match status" value="1"/>
</dbReference>
<dbReference type="InterPro" id="IPR008979">
    <property type="entry name" value="Galactose-bd-like_sf"/>
</dbReference>
<dbReference type="InterPro" id="IPR013785">
    <property type="entry name" value="Aldolase_TIM"/>
</dbReference>
<gene>
    <name evidence="4" type="ORF">J2Y00_001469</name>
</gene>
<evidence type="ECO:0000256" key="2">
    <source>
        <dbReference type="SAM" id="SignalP"/>
    </source>
</evidence>
<dbReference type="Pfam" id="PF03537">
    <property type="entry name" value="Glyco_hydro_114"/>
    <property type="match status" value="1"/>
</dbReference>
<dbReference type="EMBL" id="JAVDQK010000003">
    <property type="protein sequence ID" value="MDR6217908.1"/>
    <property type="molecule type" value="Genomic_DNA"/>
</dbReference>
<dbReference type="Gene3D" id="2.60.120.260">
    <property type="entry name" value="Galactose-binding domain-like"/>
    <property type="match status" value="1"/>
</dbReference>
<feature type="chain" id="PRO_5041925748" description="Glycoside-hydrolase family GH114 TIM-barrel domain-containing protein" evidence="2">
    <location>
        <begin position="25"/>
        <end position="461"/>
    </location>
</feature>
<dbReference type="InterPro" id="IPR017853">
    <property type="entry name" value="GH"/>
</dbReference>
<proteinExistence type="predicted"/>
<dbReference type="PROSITE" id="PS51257">
    <property type="entry name" value="PROKAR_LIPOPROTEIN"/>
    <property type="match status" value="1"/>
</dbReference>
<dbReference type="Proteomes" id="UP001185331">
    <property type="component" value="Unassembled WGS sequence"/>
</dbReference>
<evidence type="ECO:0000256" key="1">
    <source>
        <dbReference type="SAM" id="MobiDB-lite"/>
    </source>
</evidence>
<feature type="region of interest" description="Disordered" evidence="1">
    <location>
        <begin position="179"/>
        <end position="211"/>
    </location>
</feature>
<feature type="compositionally biased region" description="Pro residues" evidence="1">
    <location>
        <begin position="181"/>
        <end position="204"/>
    </location>
</feature>
<dbReference type="PANTHER" id="PTHR35273:SF2">
    <property type="entry name" value="ALPHA-GALACTOSIDASE"/>
    <property type="match status" value="1"/>
</dbReference>
<feature type="region of interest" description="Disordered" evidence="1">
    <location>
        <begin position="22"/>
        <end position="45"/>
    </location>
</feature>
<accession>A0AAE4BKL8</accession>
<organism evidence="4 5">
    <name type="scientific">Deinococcus soli</name>
    <name type="common">ex Cha et al. 2016</name>
    <dbReference type="NCBI Taxonomy" id="1309411"/>
    <lineage>
        <taxon>Bacteria</taxon>
        <taxon>Thermotogati</taxon>
        <taxon>Deinococcota</taxon>
        <taxon>Deinococci</taxon>
        <taxon>Deinococcales</taxon>
        <taxon>Deinococcaceae</taxon>
        <taxon>Deinococcus</taxon>
    </lineage>
</organism>
<evidence type="ECO:0000259" key="3">
    <source>
        <dbReference type="Pfam" id="PF03537"/>
    </source>
</evidence>
<dbReference type="Gene3D" id="3.20.20.70">
    <property type="entry name" value="Aldolase class I"/>
    <property type="match status" value="1"/>
</dbReference>
<evidence type="ECO:0000313" key="4">
    <source>
        <dbReference type="EMBL" id="MDR6217908.1"/>
    </source>
</evidence>
<dbReference type="SUPFAM" id="SSF49785">
    <property type="entry name" value="Galactose-binding domain-like"/>
    <property type="match status" value="1"/>
</dbReference>